<dbReference type="RefSeq" id="XP_002290223.1">
    <property type="nucleotide sequence ID" value="XM_002290187.1"/>
</dbReference>
<evidence type="ECO:0000313" key="2">
    <source>
        <dbReference type="EMBL" id="EED91975.1"/>
    </source>
</evidence>
<evidence type="ECO:0000313" key="3">
    <source>
        <dbReference type="Proteomes" id="UP000001449"/>
    </source>
</evidence>
<reference evidence="2 3" key="1">
    <citation type="journal article" date="2004" name="Science">
        <title>The genome of the diatom Thalassiosira pseudonana: ecology, evolution, and metabolism.</title>
        <authorList>
            <person name="Armbrust E.V."/>
            <person name="Berges J.A."/>
            <person name="Bowler C."/>
            <person name="Green B.R."/>
            <person name="Martinez D."/>
            <person name="Putnam N.H."/>
            <person name="Zhou S."/>
            <person name="Allen A.E."/>
            <person name="Apt K.E."/>
            <person name="Bechner M."/>
            <person name="Brzezinski M.A."/>
            <person name="Chaal B.K."/>
            <person name="Chiovitti A."/>
            <person name="Davis A.K."/>
            <person name="Demarest M.S."/>
            <person name="Detter J.C."/>
            <person name="Glavina T."/>
            <person name="Goodstein D."/>
            <person name="Hadi M.Z."/>
            <person name="Hellsten U."/>
            <person name="Hildebrand M."/>
            <person name="Jenkins B.D."/>
            <person name="Jurka J."/>
            <person name="Kapitonov V.V."/>
            <person name="Kroger N."/>
            <person name="Lau W.W."/>
            <person name="Lane T.W."/>
            <person name="Larimer F.W."/>
            <person name="Lippmeier J.C."/>
            <person name="Lucas S."/>
            <person name="Medina M."/>
            <person name="Montsant A."/>
            <person name="Obornik M."/>
            <person name="Parker M.S."/>
            <person name="Palenik B."/>
            <person name="Pazour G.J."/>
            <person name="Richardson P.M."/>
            <person name="Rynearson T.A."/>
            <person name="Saito M.A."/>
            <person name="Schwartz D.C."/>
            <person name="Thamatrakoln K."/>
            <person name="Valentin K."/>
            <person name="Vardi A."/>
            <person name="Wilkerson F.P."/>
            <person name="Rokhsar D.S."/>
        </authorList>
    </citation>
    <scope>NUCLEOTIDE SEQUENCE [LARGE SCALE GENOMIC DNA]</scope>
    <source>
        <strain evidence="2 3">CCMP1335</strain>
    </source>
</reference>
<dbReference type="SUPFAM" id="SSF48452">
    <property type="entry name" value="TPR-like"/>
    <property type="match status" value="1"/>
</dbReference>
<dbReference type="OMA" id="KEARSCC"/>
<evidence type="ECO:0000256" key="1">
    <source>
        <dbReference type="SAM" id="MobiDB-lite"/>
    </source>
</evidence>
<protein>
    <submittedName>
        <fullName evidence="2">Uncharacterized protein</fullName>
    </submittedName>
</protein>
<sequence>MKTNSQRYQPRSLQSYRILSYILLLALTHHGFRASAFVQSFVAANSHSEATSLSSRSDDFPTEDNNSEEETRHYQINVDEVPLSQTFQKGVVLQRAGDREGALDAYNEFLKAAQSHDVDPSLYAEVYANMGAVYAMKGKGSVRPNDQVRIDYRTKAKDAFTEAVKYRPGLGSAWVNLALLTLAEGKEMGGGEQSKVVSALKEARSCCVRALGMDNEDERSRSLANKLVIDIDAMIKQSGST</sequence>
<dbReference type="KEGG" id="tps:THAPSDRAFT_5340"/>
<dbReference type="EMBL" id="CM000642">
    <property type="protein sequence ID" value="EED91975.1"/>
    <property type="molecule type" value="Genomic_DNA"/>
</dbReference>
<dbReference type="InterPro" id="IPR011990">
    <property type="entry name" value="TPR-like_helical_dom_sf"/>
</dbReference>
<reference evidence="2 3" key="2">
    <citation type="journal article" date="2008" name="Nature">
        <title>The Phaeodactylum genome reveals the evolutionary history of diatom genomes.</title>
        <authorList>
            <person name="Bowler C."/>
            <person name="Allen A.E."/>
            <person name="Badger J.H."/>
            <person name="Grimwood J."/>
            <person name="Jabbari K."/>
            <person name="Kuo A."/>
            <person name="Maheswari U."/>
            <person name="Martens C."/>
            <person name="Maumus F."/>
            <person name="Otillar R.P."/>
            <person name="Rayko E."/>
            <person name="Salamov A."/>
            <person name="Vandepoele K."/>
            <person name="Beszteri B."/>
            <person name="Gruber A."/>
            <person name="Heijde M."/>
            <person name="Katinka M."/>
            <person name="Mock T."/>
            <person name="Valentin K."/>
            <person name="Verret F."/>
            <person name="Berges J.A."/>
            <person name="Brownlee C."/>
            <person name="Cadoret J.P."/>
            <person name="Chiovitti A."/>
            <person name="Choi C.J."/>
            <person name="Coesel S."/>
            <person name="De Martino A."/>
            <person name="Detter J.C."/>
            <person name="Durkin C."/>
            <person name="Falciatore A."/>
            <person name="Fournet J."/>
            <person name="Haruta M."/>
            <person name="Huysman M.J."/>
            <person name="Jenkins B.D."/>
            <person name="Jiroutova K."/>
            <person name="Jorgensen R.E."/>
            <person name="Joubert Y."/>
            <person name="Kaplan A."/>
            <person name="Kroger N."/>
            <person name="Kroth P.G."/>
            <person name="La Roche J."/>
            <person name="Lindquist E."/>
            <person name="Lommer M."/>
            <person name="Martin-Jezequel V."/>
            <person name="Lopez P.J."/>
            <person name="Lucas S."/>
            <person name="Mangogna M."/>
            <person name="McGinnis K."/>
            <person name="Medlin L.K."/>
            <person name="Montsant A."/>
            <person name="Oudot-Le Secq M.P."/>
            <person name="Napoli C."/>
            <person name="Obornik M."/>
            <person name="Parker M.S."/>
            <person name="Petit J.L."/>
            <person name="Porcel B.M."/>
            <person name="Poulsen N."/>
            <person name="Robison M."/>
            <person name="Rychlewski L."/>
            <person name="Rynearson T.A."/>
            <person name="Schmutz J."/>
            <person name="Shapiro H."/>
            <person name="Siaut M."/>
            <person name="Stanley M."/>
            <person name="Sussman M.R."/>
            <person name="Taylor A.R."/>
            <person name="Vardi A."/>
            <person name="von Dassow P."/>
            <person name="Vyverman W."/>
            <person name="Willis A."/>
            <person name="Wyrwicz L.S."/>
            <person name="Rokhsar D.S."/>
            <person name="Weissenbach J."/>
            <person name="Armbrust E.V."/>
            <person name="Green B.R."/>
            <person name="Van de Peer Y."/>
            <person name="Grigoriev I.V."/>
        </authorList>
    </citation>
    <scope>NUCLEOTIDE SEQUENCE [LARGE SCALE GENOMIC DNA]</scope>
    <source>
        <strain evidence="2 3">CCMP1335</strain>
    </source>
</reference>
<dbReference type="eggNOG" id="ENOG502SWS8">
    <property type="taxonomic scope" value="Eukaryota"/>
</dbReference>
<dbReference type="Proteomes" id="UP000001449">
    <property type="component" value="Chromosome 5"/>
</dbReference>
<dbReference type="HOGENOM" id="CLU_1153712_0_0_1"/>
<name>B8C2N0_THAPS</name>
<dbReference type="AlphaFoldDB" id="B8C2N0"/>
<proteinExistence type="predicted"/>
<feature type="region of interest" description="Disordered" evidence="1">
    <location>
        <begin position="52"/>
        <end position="72"/>
    </location>
</feature>
<gene>
    <name evidence="2" type="ORF">THAPSDRAFT_5340</name>
</gene>
<accession>B8C2N0</accession>
<dbReference type="PaxDb" id="35128-Thaps5340"/>
<dbReference type="Gene3D" id="1.25.40.10">
    <property type="entry name" value="Tetratricopeptide repeat domain"/>
    <property type="match status" value="1"/>
</dbReference>
<dbReference type="GeneID" id="7449622"/>
<dbReference type="InParanoid" id="B8C2N0"/>
<organism evidence="2 3">
    <name type="scientific">Thalassiosira pseudonana</name>
    <name type="common">Marine diatom</name>
    <name type="synonym">Cyclotella nana</name>
    <dbReference type="NCBI Taxonomy" id="35128"/>
    <lineage>
        <taxon>Eukaryota</taxon>
        <taxon>Sar</taxon>
        <taxon>Stramenopiles</taxon>
        <taxon>Ochrophyta</taxon>
        <taxon>Bacillariophyta</taxon>
        <taxon>Coscinodiscophyceae</taxon>
        <taxon>Thalassiosirophycidae</taxon>
        <taxon>Thalassiosirales</taxon>
        <taxon>Thalassiosiraceae</taxon>
        <taxon>Thalassiosira</taxon>
    </lineage>
</organism>
<keyword evidence="3" id="KW-1185">Reference proteome</keyword>